<dbReference type="PROSITE" id="PS50885">
    <property type="entry name" value="HAMP"/>
    <property type="match status" value="1"/>
</dbReference>
<dbReference type="SMART" id="SM00304">
    <property type="entry name" value="HAMP"/>
    <property type="match status" value="1"/>
</dbReference>
<dbReference type="CDD" id="cd17546">
    <property type="entry name" value="REC_hyHK_CKI1_RcsC-like"/>
    <property type="match status" value="1"/>
</dbReference>
<evidence type="ECO:0000313" key="14">
    <source>
        <dbReference type="EMBL" id="NMH28016.1"/>
    </source>
</evidence>
<dbReference type="GO" id="GO:0000155">
    <property type="term" value="F:phosphorelay sensor kinase activity"/>
    <property type="evidence" value="ECO:0007669"/>
    <property type="project" value="InterPro"/>
</dbReference>
<feature type="modified residue" description="4-aspartylphosphate" evidence="8">
    <location>
        <position position="973"/>
    </location>
</feature>
<dbReference type="Gene3D" id="6.10.340.10">
    <property type="match status" value="1"/>
</dbReference>
<dbReference type="EC" id="2.7.13.3" evidence="3"/>
<dbReference type="SUPFAM" id="SSF52172">
    <property type="entry name" value="CheY-like"/>
    <property type="match status" value="3"/>
</dbReference>
<dbReference type="PROSITE" id="PS50110">
    <property type="entry name" value="RESPONSE_REGULATORY"/>
    <property type="match status" value="3"/>
</dbReference>
<keyword evidence="4 8" id="KW-0597">Phosphoprotein</keyword>
<dbReference type="InterPro" id="IPR005467">
    <property type="entry name" value="His_kinase_dom"/>
</dbReference>
<dbReference type="EMBL" id="JAAMPU010000104">
    <property type="protein sequence ID" value="NMH28016.1"/>
    <property type="molecule type" value="Genomic_DNA"/>
</dbReference>
<feature type="transmembrane region" description="Helical" evidence="10">
    <location>
        <begin position="12"/>
        <end position="31"/>
    </location>
</feature>
<feature type="domain" description="Response regulatory" evidence="12">
    <location>
        <begin position="1071"/>
        <end position="1188"/>
    </location>
</feature>
<dbReference type="Gene3D" id="3.30.565.10">
    <property type="entry name" value="Histidine kinase-like ATPase, C-terminal domain"/>
    <property type="match status" value="1"/>
</dbReference>
<dbReference type="InterPro" id="IPR003660">
    <property type="entry name" value="HAMP_dom"/>
</dbReference>
<feature type="modified residue" description="4-aspartylphosphate" evidence="8">
    <location>
        <position position="1121"/>
    </location>
</feature>
<dbReference type="FunFam" id="3.30.565.10:FF:000010">
    <property type="entry name" value="Sensor histidine kinase RcsC"/>
    <property type="match status" value="1"/>
</dbReference>
<feature type="modified residue" description="4-aspartylphosphate" evidence="8">
    <location>
        <position position="851"/>
    </location>
</feature>
<keyword evidence="6" id="KW-0418">Kinase</keyword>
<reference evidence="14" key="1">
    <citation type="submission" date="2020-02" db="EMBL/GenBank/DDBJ databases">
        <title>Flavobacterium sp. genome.</title>
        <authorList>
            <person name="Jung H.S."/>
            <person name="Baek J.H."/>
            <person name="Jeon C.O."/>
        </authorList>
    </citation>
    <scope>NUCLEOTIDE SEQUENCE</scope>
    <source>
        <strain evidence="14">SE-s28</strain>
    </source>
</reference>
<dbReference type="InterPro" id="IPR001789">
    <property type="entry name" value="Sig_transdc_resp-reg_receiver"/>
</dbReference>
<dbReference type="InterPro" id="IPR003594">
    <property type="entry name" value="HATPase_dom"/>
</dbReference>
<evidence type="ECO:0000256" key="5">
    <source>
        <dbReference type="ARBA" id="ARBA00022679"/>
    </source>
</evidence>
<evidence type="ECO:0000256" key="8">
    <source>
        <dbReference type="PROSITE-ProRule" id="PRU00169"/>
    </source>
</evidence>
<dbReference type="SMART" id="SM00388">
    <property type="entry name" value="HisKA"/>
    <property type="match status" value="1"/>
</dbReference>
<dbReference type="SUPFAM" id="SSF55874">
    <property type="entry name" value="ATPase domain of HSP90 chaperone/DNA topoisomerase II/histidine kinase"/>
    <property type="match status" value="1"/>
</dbReference>
<dbReference type="SUPFAM" id="SSF158472">
    <property type="entry name" value="HAMP domain-like"/>
    <property type="match status" value="1"/>
</dbReference>
<dbReference type="InterPro" id="IPR003018">
    <property type="entry name" value="GAF"/>
</dbReference>
<dbReference type="PROSITE" id="PS50109">
    <property type="entry name" value="HIS_KIN"/>
    <property type="match status" value="1"/>
</dbReference>
<dbReference type="InterPro" id="IPR036097">
    <property type="entry name" value="HisK_dim/P_sf"/>
</dbReference>
<dbReference type="InterPro" id="IPR007891">
    <property type="entry name" value="CHASE3"/>
</dbReference>
<dbReference type="Gene3D" id="3.30.450.40">
    <property type="match status" value="1"/>
</dbReference>
<name>A0A972JGB2_9FLAO</name>
<dbReference type="PANTHER" id="PTHR45339">
    <property type="entry name" value="HYBRID SIGNAL TRANSDUCTION HISTIDINE KINASE J"/>
    <property type="match status" value="1"/>
</dbReference>
<protein>
    <recommendedName>
        <fullName evidence="3">histidine kinase</fullName>
        <ecNumber evidence="3">2.7.13.3</ecNumber>
    </recommendedName>
</protein>
<dbReference type="CDD" id="cd19410">
    <property type="entry name" value="HK9-like_sensor"/>
    <property type="match status" value="1"/>
</dbReference>
<dbReference type="Pfam" id="PF00512">
    <property type="entry name" value="HisKA"/>
    <property type="match status" value="1"/>
</dbReference>
<evidence type="ECO:0000259" key="11">
    <source>
        <dbReference type="PROSITE" id="PS50109"/>
    </source>
</evidence>
<dbReference type="SMART" id="SM00387">
    <property type="entry name" value="HATPase_c"/>
    <property type="match status" value="1"/>
</dbReference>
<evidence type="ECO:0000259" key="12">
    <source>
        <dbReference type="PROSITE" id="PS50110"/>
    </source>
</evidence>
<feature type="domain" description="Response regulatory" evidence="12">
    <location>
        <begin position="802"/>
        <end position="915"/>
    </location>
</feature>
<evidence type="ECO:0000256" key="9">
    <source>
        <dbReference type="SAM" id="Coils"/>
    </source>
</evidence>
<evidence type="ECO:0000259" key="13">
    <source>
        <dbReference type="PROSITE" id="PS50885"/>
    </source>
</evidence>
<keyword evidence="10" id="KW-1133">Transmembrane helix</keyword>
<comment type="subcellular location">
    <subcellularLocation>
        <location evidence="2">Membrane</location>
    </subcellularLocation>
</comment>
<dbReference type="Pfam" id="PF05227">
    <property type="entry name" value="CHASE3"/>
    <property type="match status" value="1"/>
</dbReference>
<dbReference type="CDD" id="cd06225">
    <property type="entry name" value="HAMP"/>
    <property type="match status" value="1"/>
</dbReference>
<proteinExistence type="predicted"/>
<keyword evidence="10" id="KW-0472">Membrane</keyword>
<accession>A0A972JGB2</accession>
<feature type="domain" description="Histidine kinase" evidence="11">
    <location>
        <begin position="524"/>
        <end position="746"/>
    </location>
</feature>
<evidence type="ECO:0000256" key="4">
    <source>
        <dbReference type="ARBA" id="ARBA00022553"/>
    </source>
</evidence>
<dbReference type="RefSeq" id="WP_169527130.1">
    <property type="nucleotide sequence ID" value="NZ_JAAMPU010000104.1"/>
</dbReference>
<feature type="domain" description="Response regulatory" evidence="12">
    <location>
        <begin position="924"/>
        <end position="1040"/>
    </location>
</feature>
<comment type="caution">
    <text evidence="14">The sequence shown here is derived from an EMBL/GenBank/DDBJ whole genome shotgun (WGS) entry which is preliminary data.</text>
</comment>
<feature type="transmembrane region" description="Helical" evidence="10">
    <location>
        <begin position="177"/>
        <end position="202"/>
    </location>
</feature>
<evidence type="ECO:0000256" key="6">
    <source>
        <dbReference type="ARBA" id="ARBA00022777"/>
    </source>
</evidence>
<dbReference type="Gene3D" id="1.10.287.130">
    <property type="match status" value="1"/>
</dbReference>
<gene>
    <name evidence="14" type="ORF">G6047_08225</name>
</gene>
<dbReference type="CDD" id="cd16922">
    <property type="entry name" value="HATPase_EvgS-ArcB-TorS-like"/>
    <property type="match status" value="1"/>
</dbReference>
<dbReference type="Pfam" id="PF02518">
    <property type="entry name" value="HATPase_c"/>
    <property type="match status" value="1"/>
</dbReference>
<evidence type="ECO:0000256" key="2">
    <source>
        <dbReference type="ARBA" id="ARBA00004370"/>
    </source>
</evidence>
<keyword evidence="7" id="KW-0902">Two-component regulatory system</keyword>
<dbReference type="SUPFAM" id="SSF47384">
    <property type="entry name" value="Homodimeric domain of signal transducing histidine kinase"/>
    <property type="match status" value="1"/>
</dbReference>
<evidence type="ECO:0000256" key="1">
    <source>
        <dbReference type="ARBA" id="ARBA00000085"/>
    </source>
</evidence>
<feature type="domain" description="HAMP" evidence="13">
    <location>
        <begin position="219"/>
        <end position="271"/>
    </location>
</feature>
<dbReference type="SUPFAM" id="SSF55781">
    <property type="entry name" value="GAF domain-like"/>
    <property type="match status" value="1"/>
</dbReference>
<dbReference type="InterPro" id="IPR011006">
    <property type="entry name" value="CheY-like_superfamily"/>
</dbReference>
<sequence length="1192" mass="133886">MKNNFRRNLFIGFGISVLILLVSSIASYLSIKKLLESSAMVNHTQEVLANLNEASAVMTNAQNGMRGYIITGDDKFLDDYSYAESRTNAHFERLQKLTEDNPKQQDALREILPLRNEFFRYLRVRVEDRQKNGFHVGDIGTGKKIIDQTRVILKKMEDEEKRLLLFRMQASEKNANYSIWLIIIAAILAILISVVFFLRVIADYGERLKLNLKLEEKDKEIASRITAISGIAQQISQGNYKVRTDDKSTDDLGAVGDSLNNMASELDRSFTALSDKEWLQTGRAGLSEAMLGDKDLEQLCRDIIMYMVDFTNSDAAVIYINEGDDFRLMAGYNYQPAPERQFIKRGQGLSGQAIDAGKLLEINGISEGSIRISYALGEIQPTHIVALPLLDSDATGVIEFARADYFDALELEFLSSVGNTIGIGIRAAQNRARVQELLEETQAQSEELRAQHTELESINVELEAQAEKLQASDEELRVQQEELQQANEELSERSVLLEERNTEILQKSEDLERSTRYKSEFLANMSHELRTPLNSILLLSRLLSENTDENMNEEQIEFAKVIQSSGNGLLGLIDEILDLSKIEAGKMDLEFMETSVAEIGIGMHNLFDQVAKEKNLVFKVDAKPTAPVVIKTDRMRLEQILKNLISNALKFTSQGSVTLEVRPDPANSRNIQFSVTDTGIGIPREKQPMVFEAFQQADGSTKRKYGGTGLGLSISRELAKLLKGDIKLESEPGKGSTFTLTIPVYAGQVSDIASAVVENLKPSSAENLPQALTDEQRHYYVSDVIPDDVPDDRDGISDKDKTILIVEDDVNFAKTLLEFTRKRGYKGVVSVRGDHALNLALQYHPSGILLDVQLPMKSGWQVMEELKENALTRHIPVHIMSSHKLRKESLMKGAVNFLDKPVAFEQMPEIFKRIEQIVNRESQKVLILEDNPKHAQALAYFLESHQINSEIKREISEGVTALKETDVDCVILDMGIPDRKAYEVLESIKQNPGLEDLPVIVFTGKSLSLQEEVRIKQYADSIIVKTAHSYQRMLDEISLFLHLVEEGGNPRTKKDGQRKRNALQNVLEGKTVLVVDDDVRNIYSLTKALEAHKMKIISAIDGKEALDIIEKNKSIDVVLLDMMMPNLDGYETATRIRENPKLKELPVIAVTAKAMTGDREKCINAGASDYITKPVDADQLLSLLRVWLYDKK</sequence>
<organism evidence="14 15">
    <name type="scientific">Flavobacterium silvaticum</name>
    <dbReference type="NCBI Taxonomy" id="1852020"/>
    <lineage>
        <taxon>Bacteria</taxon>
        <taxon>Pseudomonadati</taxon>
        <taxon>Bacteroidota</taxon>
        <taxon>Flavobacteriia</taxon>
        <taxon>Flavobacteriales</taxon>
        <taxon>Flavobacteriaceae</taxon>
        <taxon>Flavobacterium</taxon>
    </lineage>
</organism>
<dbReference type="InterPro" id="IPR003661">
    <property type="entry name" value="HisK_dim/P_dom"/>
</dbReference>
<dbReference type="PANTHER" id="PTHR45339:SF1">
    <property type="entry name" value="HYBRID SIGNAL TRANSDUCTION HISTIDINE KINASE J"/>
    <property type="match status" value="1"/>
</dbReference>
<evidence type="ECO:0000313" key="15">
    <source>
        <dbReference type="Proteomes" id="UP000712080"/>
    </source>
</evidence>
<dbReference type="Gene3D" id="3.40.50.2300">
    <property type="match status" value="3"/>
</dbReference>
<evidence type="ECO:0000256" key="10">
    <source>
        <dbReference type="SAM" id="Phobius"/>
    </source>
</evidence>
<dbReference type="SMART" id="SM00065">
    <property type="entry name" value="GAF"/>
    <property type="match status" value="1"/>
</dbReference>
<feature type="coiled-coil region" evidence="9">
    <location>
        <begin position="431"/>
        <end position="507"/>
    </location>
</feature>
<keyword evidence="15" id="KW-1185">Reference proteome</keyword>
<dbReference type="Pfam" id="PF00072">
    <property type="entry name" value="Response_reg"/>
    <property type="match status" value="3"/>
</dbReference>
<dbReference type="Pfam" id="PF00672">
    <property type="entry name" value="HAMP"/>
    <property type="match status" value="1"/>
</dbReference>
<keyword evidence="10" id="KW-0812">Transmembrane</keyword>
<keyword evidence="5" id="KW-0808">Transferase</keyword>
<dbReference type="Pfam" id="PF13185">
    <property type="entry name" value="GAF_2"/>
    <property type="match status" value="1"/>
</dbReference>
<dbReference type="InterPro" id="IPR004358">
    <property type="entry name" value="Sig_transdc_His_kin-like_C"/>
</dbReference>
<comment type="catalytic activity">
    <reaction evidence="1">
        <text>ATP + protein L-histidine = ADP + protein N-phospho-L-histidine.</text>
        <dbReference type="EC" id="2.7.13.3"/>
    </reaction>
</comment>
<dbReference type="PRINTS" id="PR00344">
    <property type="entry name" value="BCTRLSENSOR"/>
</dbReference>
<keyword evidence="9" id="KW-0175">Coiled coil</keyword>
<evidence type="ECO:0000256" key="3">
    <source>
        <dbReference type="ARBA" id="ARBA00012438"/>
    </source>
</evidence>
<dbReference type="CDD" id="cd00082">
    <property type="entry name" value="HisKA"/>
    <property type="match status" value="1"/>
</dbReference>
<evidence type="ECO:0000256" key="7">
    <source>
        <dbReference type="ARBA" id="ARBA00023012"/>
    </source>
</evidence>
<dbReference type="SMART" id="SM00448">
    <property type="entry name" value="REC"/>
    <property type="match status" value="3"/>
</dbReference>
<dbReference type="AlphaFoldDB" id="A0A972JGB2"/>
<dbReference type="GO" id="GO:0016020">
    <property type="term" value="C:membrane"/>
    <property type="evidence" value="ECO:0007669"/>
    <property type="project" value="UniProtKB-SubCell"/>
</dbReference>
<dbReference type="InterPro" id="IPR036890">
    <property type="entry name" value="HATPase_C_sf"/>
</dbReference>
<dbReference type="Proteomes" id="UP000712080">
    <property type="component" value="Unassembled WGS sequence"/>
</dbReference>
<dbReference type="InterPro" id="IPR029016">
    <property type="entry name" value="GAF-like_dom_sf"/>
</dbReference>